<dbReference type="EMBL" id="CAFBOM010000159">
    <property type="protein sequence ID" value="CAB4990858.1"/>
    <property type="molecule type" value="Genomic_DNA"/>
</dbReference>
<name>A0A6J7NED3_9ZZZZ</name>
<proteinExistence type="predicted"/>
<accession>A0A6J7NED3</accession>
<sequence length="68" mass="7216">MSASTSFAVVAGAVTSSMYVVAVWLLQCSTTALISFSEMNAPWMRIDLFSPIGRKRPSPCPTSFSAPG</sequence>
<organism evidence="1">
    <name type="scientific">freshwater metagenome</name>
    <dbReference type="NCBI Taxonomy" id="449393"/>
    <lineage>
        <taxon>unclassified sequences</taxon>
        <taxon>metagenomes</taxon>
        <taxon>ecological metagenomes</taxon>
    </lineage>
</organism>
<reference evidence="1" key="1">
    <citation type="submission" date="2020-05" db="EMBL/GenBank/DDBJ databases">
        <authorList>
            <person name="Chiriac C."/>
            <person name="Salcher M."/>
            <person name="Ghai R."/>
            <person name="Kavagutti S V."/>
        </authorList>
    </citation>
    <scope>NUCLEOTIDE SEQUENCE</scope>
</reference>
<dbReference type="AlphaFoldDB" id="A0A6J7NED3"/>
<gene>
    <name evidence="1" type="ORF">UFOPK3957_00996</name>
</gene>
<evidence type="ECO:0000313" key="1">
    <source>
        <dbReference type="EMBL" id="CAB4990858.1"/>
    </source>
</evidence>
<protein>
    <submittedName>
        <fullName evidence="1">Unannotated protein</fullName>
    </submittedName>
</protein>